<dbReference type="EMBL" id="CM039431">
    <property type="protein sequence ID" value="KAI4337220.1"/>
    <property type="molecule type" value="Genomic_DNA"/>
</dbReference>
<keyword evidence="2" id="KW-1185">Reference proteome</keyword>
<evidence type="ECO:0000313" key="1">
    <source>
        <dbReference type="EMBL" id="KAI4337220.1"/>
    </source>
</evidence>
<sequence length="160" mass="17257">MRTVSSSNTLSSSLAPTASLTSAQRSPWHSPVPYLFGGLATMMGLIAFALLIIACTYRKLSDNSRNESGDRDLESGNGESAKVYEEKILVIMAGDEKPTFLATPVCSKFSSCADGTGKPDNKEVENGENCEKPEKQVDTHVQATTPRGNEDAPETRQQNQ</sequence>
<gene>
    <name evidence="1" type="ORF">L6164_015665</name>
</gene>
<accession>A0ACB9NRB2</accession>
<evidence type="ECO:0000313" key="2">
    <source>
        <dbReference type="Proteomes" id="UP000828941"/>
    </source>
</evidence>
<reference evidence="1 2" key="1">
    <citation type="journal article" date="2022" name="DNA Res.">
        <title>Chromosomal-level genome assembly of the orchid tree Bauhinia variegata (Leguminosae; Cercidoideae) supports the allotetraploid origin hypothesis of Bauhinia.</title>
        <authorList>
            <person name="Zhong Y."/>
            <person name="Chen Y."/>
            <person name="Zheng D."/>
            <person name="Pang J."/>
            <person name="Liu Y."/>
            <person name="Luo S."/>
            <person name="Meng S."/>
            <person name="Qian L."/>
            <person name="Wei D."/>
            <person name="Dai S."/>
            <person name="Zhou R."/>
        </authorList>
    </citation>
    <scope>NUCLEOTIDE SEQUENCE [LARGE SCALE GENOMIC DNA]</scope>
    <source>
        <strain evidence="1">BV-YZ2020</strain>
    </source>
</reference>
<protein>
    <submittedName>
        <fullName evidence="1">Uncharacterized protein</fullName>
    </submittedName>
</protein>
<dbReference type="Proteomes" id="UP000828941">
    <property type="component" value="Chromosome 6"/>
</dbReference>
<proteinExistence type="predicted"/>
<name>A0ACB9NRB2_BAUVA</name>
<organism evidence="1 2">
    <name type="scientific">Bauhinia variegata</name>
    <name type="common">Purple orchid tree</name>
    <name type="synonym">Phanera variegata</name>
    <dbReference type="NCBI Taxonomy" id="167791"/>
    <lineage>
        <taxon>Eukaryota</taxon>
        <taxon>Viridiplantae</taxon>
        <taxon>Streptophyta</taxon>
        <taxon>Embryophyta</taxon>
        <taxon>Tracheophyta</taxon>
        <taxon>Spermatophyta</taxon>
        <taxon>Magnoliopsida</taxon>
        <taxon>eudicotyledons</taxon>
        <taxon>Gunneridae</taxon>
        <taxon>Pentapetalae</taxon>
        <taxon>rosids</taxon>
        <taxon>fabids</taxon>
        <taxon>Fabales</taxon>
        <taxon>Fabaceae</taxon>
        <taxon>Cercidoideae</taxon>
        <taxon>Cercideae</taxon>
        <taxon>Bauhiniinae</taxon>
        <taxon>Bauhinia</taxon>
    </lineage>
</organism>
<comment type="caution">
    <text evidence="1">The sequence shown here is derived from an EMBL/GenBank/DDBJ whole genome shotgun (WGS) entry which is preliminary data.</text>
</comment>